<dbReference type="InterPro" id="IPR045518">
    <property type="entry name" value="2EXR"/>
</dbReference>
<reference evidence="2" key="1">
    <citation type="submission" date="2023-02" db="EMBL/GenBank/DDBJ databases">
        <title>Colletotrichum kahawae CIFC_Que2 genome sequencing and assembly.</title>
        <authorList>
            <person name="Baroncelli R."/>
        </authorList>
    </citation>
    <scope>NUCLEOTIDE SEQUENCE</scope>
    <source>
        <strain evidence="2">CIFC_Que2</strain>
    </source>
</reference>
<dbReference type="EMBL" id="VYYT01000001">
    <property type="protein sequence ID" value="KAK2780401.1"/>
    <property type="molecule type" value="Genomic_DNA"/>
</dbReference>
<keyword evidence="3" id="KW-1185">Reference proteome</keyword>
<dbReference type="Pfam" id="PF20150">
    <property type="entry name" value="2EXR"/>
    <property type="match status" value="1"/>
</dbReference>
<organism evidence="2 3">
    <name type="scientific">Colletotrichum kahawae</name>
    <name type="common">Coffee berry disease fungus</name>
    <dbReference type="NCBI Taxonomy" id="34407"/>
    <lineage>
        <taxon>Eukaryota</taxon>
        <taxon>Fungi</taxon>
        <taxon>Dikarya</taxon>
        <taxon>Ascomycota</taxon>
        <taxon>Pezizomycotina</taxon>
        <taxon>Sordariomycetes</taxon>
        <taxon>Hypocreomycetidae</taxon>
        <taxon>Glomerellales</taxon>
        <taxon>Glomerellaceae</taxon>
        <taxon>Colletotrichum</taxon>
        <taxon>Colletotrichum gloeosporioides species complex</taxon>
    </lineage>
</organism>
<accession>A0AAE0DET3</accession>
<evidence type="ECO:0000313" key="2">
    <source>
        <dbReference type="EMBL" id="KAK2780401.1"/>
    </source>
</evidence>
<dbReference type="Proteomes" id="UP001281614">
    <property type="component" value="Unassembled WGS sequence"/>
</dbReference>
<comment type="caution">
    <text evidence="2">The sequence shown here is derived from an EMBL/GenBank/DDBJ whole genome shotgun (WGS) entry which is preliminary data.</text>
</comment>
<feature type="domain" description="2EXR" evidence="1">
    <location>
        <begin position="12"/>
        <end position="97"/>
    </location>
</feature>
<evidence type="ECO:0000313" key="3">
    <source>
        <dbReference type="Proteomes" id="UP001281614"/>
    </source>
</evidence>
<sequence>MAANHVGHGVFRFSDLPESVRRRIWNAADDTRLVGVAPRRDRNAPRKQSILTRLCKESRRVFSIHAFRLYDSGFPFVLIGSKETPDWVYINPHRDVLYLGYETICNEWSLIEPPNSHSLIAFLKRCWLHDINVPISVGYTSFEFDPTMPAVEIDVTCLAYINLERVTITSENVAPSIVEELDGYTDFKFVYHVKTNTVLVSQGTIPEDAIMAEHHQLRLSGDHIFKVEVLFDRQPDLLHDTTEWQAINNDETDASVFDKASEPLQFVWTFAAEYLLKRLVR</sequence>
<protein>
    <recommendedName>
        <fullName evidence="1">2EXR domain-containing protein</fullName>
    </recommendedName>
</protein>
<name>A0AAE0DET3_COLKA</name>
<proteinExistence type="predicted"/>
<dbReference type="AlphaFoldDB" id="A0AAE0DET3"/>
<gene>
    <name evidence="2" type="ORF">CKAH01_00345</name>
</gene>
<evidence type="ECO:0000259" key="1">
    <source>
        <dbReference type="Pfam" id="PF20150"/>
    </source>
</evidence>